<evidence type="ECO:0000256" key="4">
    <source>
        <dbReference type="ARBA" id="ARBA00023170"/>
    </source>
</evidence>
<keyword evidence="6" id="KW-1279">T cell receptor</keyword>
<keyword evidence="4" id="KW-0675">Receptor</keyword>
<evidence type="ECO:0000313" key="8">
    <source>
        <dbReference type="Ensembl" id="ENSSVLP00005004794.1"/>
    </source>
</evidence>
<keyword evidence="3" id="KW-1064">Adaptive immunity</keyword>
<dbReference type="InterPro" id="IPR013106">
    <property type="entry name" value="Ig_V-set"/>
</dbReference>
<dbReference type="GO" id="GO:0042101">
    <property type="term" value="C:T cell receptor complex"/>
    <property type="evidence" value="ECO:0007669"/>
    <property type="project" value="UniProtKB-KW"/>
</dbReference>
<dbReference type="Pfam" id="PF07686">
    <property type="entry name" value="V-set"/>
    <property type="match status" value="1"/>
</dbReference>
<sequence length="125" mass="13998">MQKQLLRRGAGLYGEDQVEQSPETLRLQEGYSSSINCSYKDINFRGLHWYKQDIGEGPRFLFSLYSVGEEKQKGRLRATLLKKGSSMDLTAPKPEDSATYLCAVDTQCSPSLRSLHQKPAPGALE</sequence>
<dbReference type="AlphaFoldDB" id="A0A8D2AR11"/>
<keyword evidence="2" id="KW-0391">Immunity</keyword>
<keyword evidence="5" id="KW-0393">Immunoglobulin domain</keyword>
<dbReference type="SMART" id="SM00406">
    <property type="entry name" value="IGv"/>
    <property type="match status" value="1"/>
</dbReference>
<dbReference type="Ensembl" id="ENSSVLT00005005284.1">
    <property type="protein sequence ID" value="ENSSVLP00005004794.1"/>
    <property type="gene ID" value="ENSSVLG00005003837.1"/>
</dbReference>
<reference evidence="8" key="1">
    <citation type="submission" date="2025-08" db="UniProtKB">
        <authorList>
            <consortium name="Ensembl"/>
        </authorList>
    </citation>
    <scope>IDENTIFICATION</scope>
</reference>
<organism evidence="8 9">
    <name type="scientific">Sciurus vulgaris</name>
    <name type="common">Eurasian red squirrel</name>
    <dbReference type="NCBI Taxonomy" id="55149"/>
    <lineage>
        <taxon>Eukaryota</taxon>
        <taxon>Metazoa</taxon>
        <taxon>Chordata</taxon>
        <taxon>Craniata</taxon>
        <taxon>Vertebrata</taxon>
        <taxon>Euteleostomi</taxon>
        <taxon>Mammalia</taxon>
        <taxon>Eutheria</taxon>
        <taxon>Euarchontoglires</taxon>
        <taxon>Glires</taxon>
        <taxon>Rodentia</taxon>
        <taxon>Sciuromorpha</taxon>
        <taxon>Sciuridae</taxon>
        <taxon>Sciurinae</taxon>
        <taxon>Sciurini</taxon>
        <taxon>Sciurus</taxon>
    </lineage>
</organism>
<keyword evidence="1" id="KW-0732">Signal</keyword>
<dbReference type="GO" id="GO:0042605">
    <property type="term" value="F:peptide antigen binding"/>
    <property type="evidence" value="ECO:0007669"/>
    <property type="project" value="TreeGrafter"/>
</dbReference>
<feature type="domain" description="Ig-like" evidence="7">
    <location>
        <begin position="16"/>
        <end position="113"/>
    </location>
</feature>
<dbReference type="PROSITE" id="PS50835">
    <property type="entry name" value="IG_LIKE"/>
    <property type="match status" value="1"/>
</dbReference>
<keyword evidence="9" id="KW-1185">Reference proteome</keyword>
<dbReference type="SUPFAM" id="SSF48726">
    <property type="entry name" value="Immunoglobulin"/>
    <property type="match status" value="1"/>
</dbReference>
<protein>
    <submittedName>
        <fullName evidence="8">T cell receptor alpha variable 20</fullName>
    </submittedName>
</protein>
<dbReference type="InterPro" id="IPR036179">
    <property type="entry name" value="Ig-like_dom_sf"/>
</dbReference>
<dbReference type="Proteomes" id="UP000694564">
    <property type="component" value="Chromosome 2"/>
</dbReference>
<gene>
    <name evidence="8" type="primary">TRAV20</name>
</gene>
<dbReference type="PANTHER" id="PTHR19343:SF13">
    <property type="entry name" value="T CELL RECEPTOR ALPHA VARIABLE 21"/>
    <property type="match status" value="1"/>
</dbReference>
<reference evidence="8" key="2">
    <citation type="submission" date="2025-09" db="UniProtKB">
        <authorList>
            <consortium name="Ensembl"/>
        </authorList>
    </citation>
    <scope>IDENTIFICATION</scope>
</reference>
<dbReference type="InterPro" id="IPR013783">
    <property type="entry name" value="Ig-like_fold"/>
</dbReference>
<dbReference type="PANTHER" id="PTHR19343">
    <property type="entry name" value="T CELL RECEPTOR ALPHA VARIABLE 1-2"/>
    <property type="match status" value="1"/>
</dbReference>
<evidence type="ECO:0000256" key="3">
    <source>
        <dbReference type="ARBA" id="ARBA00023130"/>
    </source>
</evidence>
<dbReference type="GeneTree" id="ENSGT00940000160183"/>
<evidence type="ECO:0000256" key="2">
    <source>
        <dbReference type="ARBA" id="ARBA00022859"/>
    </source>
</evidence>
<proteinExistence type="predicted"/>
<evidence type="ECO:0000256" key="6">
    <source>
        <dbReference type="ARBA" id="ARBA00043266"/>
    </source>
</evidence>
<accession>A0A8D2AR11</accession>
<dbReference type="Gene3D" id="2.60.40.10">
    <property type="entry name" value="Immunoglobulins"/>
    <property type="match status" value="1"/>
</dbReference>
<dbReference type="InterPro" id="IPR051006">
    <property type="entry name" value="TCR_variable_domain"/>
</dbReference>
<evidence type="ECO:0000256" key="5">
    <source>
        <dbReference type="ARBA" id="ARBA00023319"/>
    </source>
</evidence>
<evidence type="ECO:0000259" key="7">
    <source>
        <dbReference type="PROSITE" id="PS50835"/>
    </source>
</evidence>
<evidence type="ECO:0000256" key="1">
    <source>
        <dbReference type="ARBA" id="ARBA00022729"/>
    </source>
</evidence>
<dbReference type="OrthoDB" id="9631130at2759"/>
<dbReference type="GO" id="GO:0002250">
    <property type="term" value="P:adaptive immune response"/>
    <property type="evidence" value="ECO:0007669"/>
    <property type="project" value="UniProtKB-KW"/>
</dbReference>
<dbReference type="InterPro" id="IPR007110">
    <property type="entry name" value="Ig-like_dom"/>
</dbReference>
<evidence type="ECO:0000313" key="9">
    <source>
        <dbReference type="Proteomes" id="UP000694564"/>
    </source>
</evidence>
<name>A0A8D2AR11_SCIVU</name>